<dbReference type="Proteomes" id="UP000289784">
    <property type="component" value="Unassembled WGS sequence"/>
</dbReference>
<sequence>MKWFEKIFLSGHIIVIALFVACGLSLMWLSASELWHSFVHAAPEATVRVRFNTILECIGLLTIALVSMELGQTIFEEEVQRDVKVSNPTRVRRYLSRFMVVVVIALSIETLISVFELVHESPEQLPYAASVGGAAAALLIAWGLFVRLNKGAEELEPEAMQETKAEDAEVEAESE</sequence>
<evidence type="ECO:0000313" key="3">
    <source>
        <dbReference type="EMBL" id="RXR06072.1"/>
    </source>
</evidence>
<feature type="transmembrane region" description="Helical" evidence="2">
    <location>
        <begin position="51"/>
        <end position="75"/>
    </location>
</feature>
<dbReference type="PROSITE" id="PS51257">
    <property type="entry name" value="PROKAR_LIPOPROTEIN"/>
    <property type="match status" value="1"/>
</dbReference>
<evidence type="ECO:0000313" key="4">
    <source>
        <dbReference type="Proteomes" id="UP000289784"/>
    </source>
</evidence>
<keyword evidence="4" id="KW-1185">Reference proteome</keyword>
<feature type="region of interest" description="Disordered" evidence="1">
    <location>
        <begin position="156"/>
        <end position="175"/>
    </location>
</feature>
<dbReference type="EMBL" id="SAWZ01000004">
    <property type="protein sequence ID" value="RXR06072.1"/>
    <property type="molecule type" value="Genomic_DNA"/>
</dbReference>
<comment type="caution">
    <text evidence="3">The sequence shown here is derived from an EMBL/GenBank/DDBJ whole genome shotgun (WGS) entry which is preliminary data.</text>
</comment>
<organism evidence="3 4">
    <name type="scientific">Pseudoxanthomonas composti</name>
    <dbReference type="NCBI Taxonomy" id="2137479"/>
    <lineage>
        <taxon>Bacteria</taxon>
        <taxon>Pseudomonadati</taxon>
        <taxon>Pseudomonadota</taxon>
        <taxon>Gammaproteobacteria</taxon>
        <taxon>Lysobacterales</taxon>
        <taxon>Lysobacteraceae</taxon>
        <taxon>Pseudoxanthomonas</taxon>
    </lineage>
</organism>
<evidence type="ECO:0000256" key="2">
    <source>
        <dbReference type="SAM" id="Phobius"/>
    </source>
</evidence>
<feature type="transmembrane region" description="Helical" evidence="2">
    <location>
        <begin position="127"/>
        <end position="146"/>
    </location>
</feature>
<proteinExistence type="predicted"/>
<dbReference type="RefSeq" id="WP_129470984.1">
    <property type="nucleotide sequence ID" value="NZ_SAWZ01000004.1"/>
</dbReference>
<feature type="transmembrane region" description="Helical" evidence="2">
    <location>
        <begin position="95"/>
        <end position="115"/>
    </location>
</feature>
<dbReference type="OrthoDB" id="5985722at2"/>
<keyword evidence="2" id="KW-1133">Transmembrane helix</keyword>
<gene>
    <name evidence="3" type="ORF">EPA99_09525</name>
</gene>
<accession>A0A4Q1JXN7</accession>
<evidence type="ECO:0008006" key="5">
    <source>
        <dbReference type="Google" id="ProtNLM"/>
    </source>
</evidence>
<protein>
    <recommendedName>
        <fullName evidence="5">DUF2975 domain-containing protein</fullName>
    </recommendedName>
</protein>
<evidence type="ECO:0000256" key="1">
    <source>
        <dbReference type="SAM" id="MobiDB-lite"/>
    </source>
</evidence>
<feature type="transmembrane region" description="Helical" evidence="2">
    <location>
        <begin position="7"/>
        <end position="31"/>
    </location>
</feature>
<keyword evidence="2" id="KW-0812">Transmembrane</keyword>
<name>A0A4Q1JXN7_9GAMM</name>
<keyword evidence="2" id="KW-0472">Membrane</keyword>
<dbReference type="AlphaFoldDB" id="A0A4Q1JXN7"/>
<reference evidence="3 4" key="1">
    <citation type="submission" date="2019-01" db="EMBL/GenBank/DDBJ databases">
        <title>Pseudoxanthomonas composti sp. nov., isolated from compost.</title>
        <authorList>
            <person name="Yang G."/>
        </authorList>
    </citation>
    <scope>NUCLEOTIDE SEQUENCE [LARGE SCALE GENOMIC DNA]</scope>
    <source>
        <strain evidence="3 4">GSS15</strain>
    </source>
</reference>